<keyword evidence="7 10" id="KW-0456">Lyase</keyword>
<keyword evidence="4" id="KW-0028">Amino-acid biosynthesis</keyword>
<reference evidence="10 11" key="1">
    <citation type="submission" date="2024-06" db="EMBL/GenBank/DDBJ databases">
        <title>The Natural Products Discovery Center: Release of the First 8490 Sequenced Strains for Exploring Actinobacteria Biosynthetic Diversity.</title>
        <authorList>
            <person name="Kalkreuter E."/>
            <person name="Kautsar S.A."/>
            <person name="Yang D."/>
            <person name="Bader C.D."/>
            <person name="Teijaro C.N."/>
            <person name="Fluegel L."/>
            <person name="Davis C.M."/>
            <person name="Simpson J.R."/>
            <person name="Lauterbach L."/>
            <person name="Steele A.D."/>
            <person name="Gui C."/>
            <person name="Meng S."/>
            <person name="Li G."/>
            <person name="Viehrig K."/>
            <person name="Ye F."/>
            <person name="Su P."/>
            <person name="Kiefer A.F."/>
            <person name="Nichols A."/>
            <person name="Cepeda A.J."/>
            <person name="Yan W."/>
            <person name="Fan B."/>
            <person name="Jiang Y."/>
            <person name="Adhikari A."/>
            <person name="Zheng C.-J."/>
            <person name="Schuster L."/>
            <person name="Cowan T.M."/>
            <person name="Smanski M.J."/>
            <person name="Chevrette M.G."/>
            <person name="De Carvalho L.P.S."/>
            <person name="Shen B."/>
        </authorList>
    </citation>
    <scope>NUCLEOTIDE SEQUENCE [LARGE SCALE GENOMIC DNA]</scope>
    <source>
        <strain evidence="10 11">NPDC000632</strain>
    </source>
</reference>
<dbReference type="PANTHER" id="PTHR43406">
    <property type="entry name" value="TRYPTOPHAN SYNTHASE, ALPHA CHAIN"/>
    <property type="match status" value="1"/>
</dbReference>
<dbReference type="Gene3D" id="3.20.20.70">
    <property type="entry name" value="Aldolase class I"/>
    <property type="match status" value="1"/>
</dbReference>
<gene>
    <name evidence="10" type="ORF">ABT322_15265</name>
</gene>
<dbReference type="RefSeq" id="WP_350716815.1">
    <property type="nucleotide sequence ID" value="NZ_JBEPCO010000005.1"/>
</dbReference>
<dbReference type="EC" id="4.2.1.20" evidence="3"/>
<keyword evidence="11" id="KW-1185">Reference proteome</keyword>
<evidence type="ECO:0000256" key="1">
    <source>
        <dbReference type="ARBA" id="ARBA00004733"/>
    </source>
</evidence>
<evidence type="ECO:0000256" key="8">
    <source>
        <dbReference type="ARBA" id="ARBA00049047"/>
    </source>
</evidence>
<evidence type="ECO:0000256" key="2">
    <source>
        <dbReference type="ARBA" id="ARBA00011270"/>
    </source>
</evidence>
<evidence type="ECO:0000256" key="9">
    <source>
        <dbReference type="SAM" id="MobiDB-lite"/>
    </source>
</evidence>
<dbReference type="GO" id="GO:0004834">
    <property type="term" value="F:tryptophan synthase activity"/>
    <property type="evidence" value="ECO:0007669"/>
    <property type="project" value="UniProtKB-EC"/>
</dbReference>
<proteinExistence type="predicted"/>
<dbReference type="Pfam" id="PF00290">
    <property type="entry name" value="Trp_syntA"/>
    <property type="match status" value="1"/>
</dbReference>
<evidence type="ECO:0000313" key="11">
    <source>
        <dbReference type="Proteomes" id="UP001490330"/>
    </source>
</evidence>
<feature type="compositionally biased region" description="Polar residues" evidence="9">
    <location>
        <begin position="14"/>
        <end position="32"/>
    </location>
</feature>
<feature type="compositionally biased region" description="Basic and acidic residues" evidence="9">
    <location>
        <begin position="1"/>
        <end position="12"/>
    </location>
</feature>
<dbReference type="Proteomes" id="UP001490330">
    <property type="component" value="Unassembled WGS sequence"/>
</dbReference>
<evidence type="ECO:0000256" key="6">
    <source>
        <dbReference type="ARBA" id="ARBA00023141"/>
    </source>
</evidence>
<comment type="pathway">
    <text evidence="1">Amino-acid biosynthesis; L-tryptophan biosynthesis; L-tryptophan from chorismate: step 5/5.</text>
</comment>
<comment type="subunit">
    <text evidence="2">Tetramer of two alpha and two beta chains.</text>
</comment>
<evidence type="ECO:0000256" key="5">
    <source>
        <dbReference type="ARBA" id="ARBA00022822"/>
    </source>
</evidence>
<comment type="catalytic activity">
    <reaction evidence="8">
        <text>(1S,2R)-1-C-(indol-3-yl)glycerol 3-phosphate + L-serine = D-glyceraldehyde 3-phosphate + L-tryptophan + H2O</text>
        <dbReference type="Rhea" id="RHEA:10532"/>
        <dbReference type="ChEBI" id="CHEBI:15377"/>
        <dbReference type="ChEBI" id="CHEBI:33384"/>
        <dbReference type="ChEBI" id="CHEBI:57912"/>
        <dbReference type="ChEBI" id="CHEBI:58866"/>
        <dbReference type="ChEBI" id="CHEBI:59776"/>
        <dbReference type="EC" id="4.2.1.20"/>
    </reaction>
</comment>
<protein>
    <recommendedName>
        <fullName evidence="3">tryptophan synthase</fullName>
        <ecNumber evidence="3">4.2.1.20</ecNumber>
    </recommendedName>
</protein>
<dbReference type="InterPro" id="IPR002028">
    <property type="entry name" value="Trp_synthase_suA"/>
</dbReference>
<dbReference type="EMBL" id="JBEPCV010000012">
    <property type="protein sequence ID" value="MER6905103.1"/>
    <property type="molecule type" value="Genomic_DNA"/>
</dbReference>
<dbReference type="SUPFAM" id="SSF51366">
    <property type="entry name" value="Ribulose-phoshate binding barrel"/>
    <property type="match status" value="1"/>
</dbReference>
<dbReference type="PANTHER" id="PTHR43406:SF1">
    <property type="entry name" value="TRYPTOPHAN SYNTHASE ALPHA CHAIN, CHLOROPLASTIC"/>
    <property type="match status" value="1"/>
</dbReference>
<sequence length="168" mass="17328">MIEFTRPNRETASRPPSSTDGPATTWSGQQRISAAPGPSANPPVLGAFSVAGYPDVPASAEALITFASSGAGLLEVGVPAVNPWLEGPVIGTAHEIAVRSGDGVATAVATVRLTTAEAAQPVYCMAYWRTVHNFGPGCRDRPGTSTAVQRGQEVAGQSVLIRDGLTSW</sequence>
<comment type="caution">
    <text evidence="10">The sequence shown here is derived from an EMBL/GenBank/DDBJ whole genome shotgun (WGS) entry which is preliminary data.</text>
</comment>
<evidence type="ECO:0000256" key="3">
    <source>
        <dbReference type="ARBA" id="ARBA00012043"/>
    </source>
</evidence>
<keyword evidence="5" id="KW-0822">Tryptophan biosynthesis</keyword>
<organism evidence="10 11">
    <name type="scientific">Streptomyces flaveolus</name>
    <dbReference type="NCBI Taxonomy" id="67297"/>
    <lineage>
        <taxon>Bacteria</taxon>
        <taxon>Bacillati</taxon>
        <taxon>Actinomycetota</taxon>
        <taxon>Actinomycetes</taxon>
        <taxon>Kitasatosporales</taxon>
        <taxon>Streptomycetaceae</taxon>
        <taxon>Streptomyces</taxon>
    </lineage>
</organism>
<evidence type="ECO:0000256" key="4">
    <source>
        <dbReference type="ARBA" id="ARBA00022605"/>
    </source>
</evidence>
<keyword evidence="6" id="KW-0057">Aromatic amino acid biosynthesis</keyword>
<name>A0ABV1VF49_9ACTN</name>
<evidence type="ECO:0000256" key="7">
    <source>
        <dbReference type="ARBA" id="ARBA00023239"/>
    </source>
</evidence>
<accession>A0ABV1VF49</accession>
<dbReference type="InterPro" id="IPR011060">
    <property type="entry name" value="RibuloseP-bd_barrel"/>
</dbReference>
<dbReference type="InterPro" id="IPR013785">
    <property type="entry name" value="Aldolase_TIM"/>
</dbReference>
<feature type="region of interest" description="Disordered" evidence="9">
    <location>
        <begin position="1"/>
        <end position="39"/>
    </location>
</feature>
<evidence type="ECO:0000313" key="10">
    <source>
        <dbReference type="EMBL" id="MER6905103.1"/>
    </source>
</evidence>